<name>A0A9Q3BPI9_9BASI</name>
<sequence length="112" mass="12456">MIDPWENSRKVPSEAQMLQPESPLRLDGNLSVEAWTPPSQTASKSWIIISSCLVILKGVLEKDPKIRLKSKRSIFVSALILAEPFLLSSNQPIIGALINHLVLWKPLSSLTK</sequence>
<gene>
    <name evidence="1" type="ORF">O181_008784</name>
</gene>
<evidence type="ECO:0000313" key="1">
    <source>
        <dbReference type="EMBL" id="MBW0469069.1"/>
    </source>
</evidence>
<dbReference type="EMBL" id="AVOT02002067">
    <property type="protein sequence ID" value="MBW0469069.1"/>
    <property type="molecule type" value="Genomic_DNA"/>
</dbReference>
<organism evidence="1 2">
    <name type="scientific">Austropuccinia psidii MF-1</name>
    <dbReference type="NCBI Taxonomy" id="1389203"/>
    <lineage>
        <taxon>Eukaryota</taxon>
        <taxon>Fungi</taxon>
        <taxon>Dikarya</taxon>
        <taxon>Basidiomycota</taxon>
        <taxon>Pucciniomycotina</taxon>
        <taxon>Pucciniomycetes</taxon>
        <taxon>Pucciniales</taxon>
        <taxon>Sphaerophragmiaceae</taxon>
        <taxon>Austropuccinia</taxon>
    </lineage>
</organism>
<reference evidence="1" key="1">
    <citation type="submission" date="2021-03" db="EMBL/GenBank/DDBJ databases">
        <title>Draft genome sequence of rust myrtle Austropuccinia psidii MF-1, a brazilian biotype.</title>
        <authorList>
            <person name="Quecine M.C."/>
            <person name="Pachon D.M.R."/>
            <person name="Bonatelli M.L."/>
            <person name="Correr F.H."/>
            <person name="Franceschini L.M."/>
            <person name="Leite T.F."/>
            <person name="Margarido G.R.A."/>
            <person name="Almeida C.A."/>
            <person name="Ferrarezi J.A."/>
            <person name="Labate C.A."/>
        </authorList>
    </citation>
    <scope>NUCLEOTIDE SEQUENCE</scope>
    <source>
        <strain evidence="1">MF-1</strain>
    </source>
</reference>
<comment type="caution">
    <text evidence="1">The sequence shown here is derived from an EMBL/GenBank/DDBJ whole genome shotgun (WGS) entry which is preliminary data.</text>
</comment>
<accession>A0A9Q3BPI9</accession>
<keyword evidence="2" id="KW-1185">Reference proteome</keyword>
<evidence type="ECO:0000313" key="2">
    <source>
        <dbReference type="Proteomes" id="UP000765509"/>
    </source>
</evidence>
<dbReference type="Proteomes" id="UP000765509">
    <property type="component" value="Unassembled WGS sequence"/>
</dbReference>
<dbReference type="AlphaFoldDB" id="A0A9Q3BPI9"/>
<proteinExistence type="predicted"/>
<protein>
    <submittedName>
        <fullName evidence="1">Uncharacterized protein</fullName>
    </submittedName>
</protein>